<accession>A0A219B7F8</accession>
<dbReference type="Proteomes" id="UP000198462">
    <property type="component" value="Unassembled WGS sequence"/>
</dbReference>
<evidence type="ECO:0000256" key="7">
    <source>
        <dbReference type="ARBA" id="ARBA00022989"/>
    </source>
</evidence>
<evidence type="ECO:0000256" key="9">
    <source>
        <dbReference type="SAM" id="MobiDB-lite"/>
    </source>
</evidence>
<evidence type="ECO:0000256" key="3">
    <source>
        <dbReference type="ARBA" id="ARBA00022475"/>
    </source>
</evidence>
<organism evidence="13 14">
    <name type="scientific">Pacificimonas flava</name>
    <dbReference type="NCBI Taxonomy" id="1234595"/>
    <lineage>
        <taxon>Bacteria</taxon>
        <taxon>Pseudomonadati</taxon>
        <taxon>Pseudomonadota</taxon>
        <taxon>Alphaproteobacteria</taxon>
        <taxon>Sphingomonadales</taxon>
        <taxon>Sphingosinicellaceae</taxon>
        <taxon>Pacificimonas</taxon>
    </lineage>
</organism>
<dbReference type="PROSITE" id="PS50929">
    <property type="entry name" value="ABC_TM1F"/>
    <property type="match status" value="1"/>
</dbReference>
<evidence type="ECO:0000313" key="13">
    <source>
        <dbReference type="EMBL" id="OWV34297.1"/>
    </source>
</evidence>
<evidence type="ECO:0000259" key="12">
    <source>
        <dbReference type="PROSITE" id="PS50929"/>
    </source>
</evidence>
<feature type="transmembrane region" description="Helical" evidence="10">
    <location>
        <begin position="164"/>
        <end position="181"/>
    </location>
</feature>
<dbReference type="NCBIfam" id="TIGR03375">
    <property type="entry name" value="type_I_sec_LssB"/>
    <property type="match status" value="1"/>
</dbReference>
<dbReference type="GO" id="GO:0016887">
    <property type="term" value="F:ATP hydrolysis activity"/>
    <property type="evidence" value="ECO:0007669"/>
    <property type="project" value="InterPro"/>
</dbReference>
<dbReference type="GO" id="GO:0005524">
    <property type="term" value="F:ATP binding"/>
    <property type="evidence" value="ECO:0007669"/>
    <property type="project" value="UniProtKB-KW"/>
</dbReference>
<keyword evidence="14" id="KW-1185">Reference proteome</keyword>
<feature type="domain" description="ABC transporter" evidence="11">
    <location>
        <begin position="339"/>
        <end position="574"/>
    </location>
</feature>
<evidence type="ECO:0000256" key="1">
    <source>
        <dbReference type="ARBA" id="ARBA00004651"/>
    </source>
</evidence>
<evidence type="ECO:0000256" key="4">
    <source>
        <dbReference type="ARBA" id="ARBA00022692"/>
    </source>
</evidence>
<dbReference type="InterPro" id="IPR017750">
    <property type="entry name" value="ATPase_T1SS"/>
</dbReference>
<dbReference type="GO" id="GO:0005886">
    <property type="term" value="C:plasma membrane"/>
    <property type="evidence" value="ECO:0007669"/>
    <property type="project" value="UniProtKB-SubCell"/>
</dbReference>
<dbReference type="Gene3D" id="1.20.1560.10">
    <property type="entry name" value="ABC transporter type 1, transmembrane domain"/>
    <property type="match status" value="1"/>
</dbReference>
<evidence type="ECO:0000259" key="11">
    <source>
        <dbReference type="PROSITE" id="PS50893"/>
    </source>
</evidence>
<keyword evidence="7 10" id="KW-1133">Transmembrane helix</keyword>
<dbReference type="SMART" id="SM00382">
    <property type="entry name" value="AAA"/>
    <property type="match status" value="1"/>
</dbReference>
<reference evidence="14" key="1">
    <citation type="submission" date="2017-05" db="EMBL/GenBank/DDBJ databases">
        <authorList>
            <person name="Lin X."/>
        </authorList>
    </citation>
    <scope>NUCLEOTIDE SEQUENCE [LARGE SCALE GENOMIC DNA]</scope>
    <source>
        <strain evidence="14">JLT2012</strain>
    </source>
</reference>
<feature type="transmembrane region" description="Helical" evidence="10">
    <location>
        <begin position="24"/>
        <end position="46"/>
    </location>
</feature>
<dbReference type="InterPro" id="IPR027417">
    <property type="entry name" value="P-loop_NTPase"/>
</dbReference>
<evidence type="ECO:0000256" key="8">
    <source>
        <dbReference type="ARBA" id="ARBA00023136"/>
    </source>
</evidence>
<dbReference type="InterPro" id="IPR003439">
    <property type="entry name" value="ABC_transporter-like_ATP-bd"/>
</dbReference>
<dbReference type="EMBL" id="NFZT01000001">
    <property type="protein sequence ID" value="OWV34297.1"/>
    <property type="molecule type" value="Genomic_DNA"/>
</dbReference>
<proteinExistence type="predicted"/>
<dbReference type="PANTHER" id="PTHR43394">
    <property type="entry name" value="ATP-DEPENDENT PERMEASE MDL1, MITOCHONDRIAL"/>
    <property type="match status" value="1"/>
</dbReference>
<keyword evidence="4 10" id="KW-0812">Transmembrane</keyword>
<evidence type="ECO:0000256" key="5">
    <source>
        <dbReference type="ARBA" id="ARBA00022741"/>
    </source>
</evidence>
<dbReference type="CDD" id="cd18587">
    <property type="entry name" value="ABC_6TM_LapB_like"/>
    <property type="match status" value="1"/>
</dbReference>
<dbReference type="SUPFAM" id="SSF90123">
    <property type="entry name" value="ABC transporter transmembrane region"/>
    <property type="match status" value="1"/>
</dbReference>
<evidence type="ECO:0000256" key="2">
    <source>
        <dbReference type="ARBA" id="ARBA00022448"/>
    </source>
</evidence>
<comment type="caution">
    <text evidence="13">The sequence shown here is derived from an EMBL/GenBank/DDBJ whole genome shotgun (WGS) entry which is preliminary data.</text>
</comment>
<dbReference type="InterPro" id="IPR036640">
    <property type="entry name" value="ABC1_TM_sf"/>
</dbReference>
<feature type="transmembrane region" description="Helical" evidence="10">
    <location>
        <begin position="58"/>
        <end position="79"/>
    </location>
</feature>
<dbReference type="AlphaFoldDB" id="A0A219B7F8"/>
<dbReference type="STRING" id="1234595.C725_2633"/>
<dbReference type="SUPFAM" id="SSF52540">
    <property type="entry name" value="P-loop containing nucleoside triphosphate hydrolases"/>
    <property type="match status" value="1"/>
</dbReference>
<feature type="compositionally biased region" description="Low complexity" evidence="9">
    <location>
        <begin position="571"/>
        <end position="590"/>
    </location>
</feature>
<dbReference type="InterPro" id="IPR003593">
    <property type="entry name" value="AAA+_ATPase"/>
</dbReference>
<comment type="subcellular location">
    <subcellularLocation>
        <location evidence="1">Cell membrane</location>
        <topology evidence="1">Multi-pass membrane protein</topology>
    </subcellularLocation>
</comment>
<dbReference type="InterPro" id="IPR011527">
    <property type="entry name" value="ABC1_TM_dom"/>
</dbReference>
<dbReference type="Gene3D" id="3.40.50.300">
    <property type="entry name" value="P-loop containing nucleotide triphosphate hydrolases"/>
    <property type="match status" value="1"/>
</dbReference>
<dbReference type="OrthoDB" id="9787557at2"/>
<evidence type="ECO:0000256" key="6">
    <source>
        <dbReference type="ARBA" id="ARBA00022840"/>
    </source>
</evidence>
<feature type="transmembrane region" description="Helical" evidence="10">
    <location>
        <begin position="134"/>
        <end position="158"/>
    </location>
</feature>
<feature type="domain" description="ABC transmembrane type-1" evidence="12">
    <location>
        <begin position="28"/>
        <end position="306"/>
    </location>
</feature>
<keyword evidence="3" id="KW-1003">Cell membrane</keyword>
<dbReference type="InterPro" id="IPR039421">
    <property type="entry name" value="Type_1_exporter"/>
</dbReference>
<dbReference type="Pfam" id="PF00005">
    <property type="entry name" value="ABC_tran"/>
    <property type="match status" value="1"/>
</dbReference>
<keyword evidence="6" id="KW-0067">ATP-binding</keyword>
<evidence type="ECO:0000313" key="14">
    <source>
        <dbReference type="Proteomes" id="UP000198462"/>
    </source>
</evidence>
<dbReference type="PANTHER" id="PTHR43394:SF1">
    <property type="entry name" value="ATP-BINDING CASSETTE SUB-FAMILY B MEMBER 10, MITOCHONDRIAL"/>
    <property type="match status" value="1"/>
</dbReference>
<gene>
    <name evidence="13" type="ORF">B5C34_13070</name>
</gene>
<dbReference type="FunFam" id="3.40.50.300:FF:000299">
    <property type="entry name" value="ABC transporter ATP-binding protein/permease"/>
    <property type="match status" value="1"/>
</dbReference>
<feature type="region of interest" description="Disordered" evidence="9">
    <location>
        <begin position="567"/>
        <end position="610"/>
    </location>
</feature>
<name>A0A219B7F8_9SPHN</name>
<dbReference type="PROSITE" id="PS50893">
    <property type="entry name" value="ABC_TRANSPORTER_2"/>
    <property type="match status" value="1"/>
</dbReference>
<keyword evidence="5" id="KW-0547">Nucleotide-binding</keyword>
<keyword evidence="2" id="KW-0813">Transport</keyword>
<dbReference type="Pfam" id="PF00664">
    <property type="entry name" value="ABC_membrane"/>
    <property type="match status" value="1"/>
</dbReference>
<keyword evidence="8 10" id="KW-0472">Membrane</keyword>
<dbReference type="GO" id="GO:0015421">
    <property type="term" value="F:ABC-type oligopeptide transporter activity"/>
    <property type="evidence" value="ECO:0007669"/>
    <property type="project" value="TreeGrafter"/>
</dbReference>
<protein>
    <submittedName>
        <fullName evidence="13">Type I secretion system permease/ATPase</fullName>
    </submittedName>
</protein>
<evidence type="ECO:0000256" key="10">
    <source>
        <dbReference type="SAM" id="Phobius"/>
    </source>
</evidence>
<sequence length="610" mass="65783">MEFEGKPKRFADWLMEPMRANRPVYMRVALAAFFINLFALASSLFTMVVYDRVIPNNAIGSLIALAIGLGIIIVFDFILKMLRSYFTDLAGAAIDREIGQSVFKQLLRVRLDAKRGSTGALAGLMRELETLRDFFASATITAIVDVPFIVLTLAVIAVIGGPVVFVPLGIIPLVILCGYLTHPAMDRLSARSMGQGLLKQTVLVEAIGGLETVKTSGAGRLLGKRWVEAIDEHASVSLRQRLVSNIATTFSQSAQMLSYAGVVIVGVFQIANNELSMGGIIACSILSGRAVAPLGQIANLLSRLSTTRAAYNQINALMETPIEGPKGEAFKLAKPRGEIEFRNVSFRYPDTADKALDRVSFTIKEGEHVALLGRVGSGKSTIAKLILGLFEPEEGTVLVDGLDVRQIDPETLRERIGSSMQETVLLSGTVRDNIALGREDVDDEELLRAAQLSGTHGFMQHITNGYDRRLADRGEGLSGGQRQSIALARALAGKPQIMLLDEPSSQMDNQTEAQVLKRLYQELKDRTLVVVTHRPPFLALVSRVILMDQGKVVADGPRDEVLKLIEGQGKGQAAAPSRAQAGGAKPPAKQAPREDAGLVKANVKAGGPSK</sequence>